<dbReference type="OrthoDB" id="187139at2759"/>
<evidence type="ECO:0000256" key="7">
    <source>
        <dbReference type="ARBA" id="ARBA00023295"/>
    </source>
</evidence>
<evidence type="ECO:0000256" key="3">
    <source>
        <dbReference type="ARBA" id="ARBA00022729"/>
    </source>
</evidence>
<dbReference type="GO" id="GO:0071555">
    <property type="term" value="P:cell wall organization"/>
    <property type="evidence" value="ECO:0007669"/>
    <property type="project" value="UniProtKB-KW"/>
</dbReference>
<comment type="caution">
    <text evidence="11">The sequence shown here is derived from an EMBL/GenBank/DDBJ whole genome shotgun (WGS) entry which is preliminary data.</text>
</comment>
<evidence type="ECO:0000256" key="9">
    <source>
        <dbReference type="ARBA" id="ARBA00034074"/>
    </source>
</evidence>
<evidence type="ECO:0000256" key="2">
    <source>
        <dbReference type="ARBA" id="ARBA00012736"/>
    </source>
</evidence>
<dbReference type="PANTHER" id="PTHR31884">
    <property type="entry name" value="POLYGALACTURONASE"/>
    <property type="match status" value="1"/>
</dbReference>
<name>A0A6A4IPH9_APOLU</name>
<evidence type="ECO:0000313" key="12">
    <source>
        <dbReference type="Proteomes" id="UP000466442"/>
    </source>
</evidence>
<evidence type="ECO:0000313" key="11">
    <source>
        <dbReference type="EMBL" id="KAF6211514.1"/>
    </source>
</evidence>
<dbReference type="GO" id="GO:0005576">
    <property type="term" value="C:extracellular region"/>
    <property type="evidence" value="ECO:0007669"/>
    <property type="project" value="TreeGrafter"/>
</dbReference>
<keyword evidence="12" id="KW-1185">Reference proteome</keyword>
<evidence type="ECO:0000256" key="6">
    <source>
        <dbReference type="ARBA" id="ARBA00023157"/>
    </source>
</evidence>
<gene>
    <name evidence="11" type="ORF">GE061_012026</name>
</gene>
<keyword evidence="5 10" id="KW-0378">Hydrolase</keyword>
<evidence type="ECO:0000256" key="1">
    <source>
        <dbReference type="ARBA" id="ARBA00008834"/>
    </source>
</evidence>
<dbReference type="AlphaFoldDB" id="A0A6A4IPH9"/>
<sequence length="456" mass="49945">MKTNESFKRWLLLSAVIAIVSAVDITDIKQLDAAKKGNDRRIVLQDIQNIKNIGISILGNYANGGPSGQLTPGIPIQDLVIDNVHGTVNSQGVNIKVWVVDAASKRYFIRGEITDCAAYTFDIWSVDHIPNAKKSNDKVIRVRDINVPAGTALDFQGFDGKTIEFHGRVTFGYKEWEGHLIIIKGKNMNIKGMPGHLIDGEGHRWWDKCGGNCGKKKPFMIYTQLENSYVDGLKIKNTPAWCFAINQCSNVHYSNIDIDNRDGHTKGGHNTDGFDVHKSRNIRIYNSKVNNQDDCLAINSGWDIVFENNVCEGGHGIAVAVGGYDVNEAKNILIKNCKVIKNNIGIRVKTLLNGKGIVDGVTFDNVELKDISETGIVIIGNYLNSGPREKPTGGIPIKNLNIRNVRGNVLHNGTNVLVNVAPGSPSGWIWDSNVWGGKPNKNCLGVPSTIADPCAK</sequence>
<reference evidence="11" key="1">
    <citation type="journal article" date="2021" name="Mol. Ecol. Resour.">
        <title>Apolygus lucorum genome provides insights into omnivorousness and mesophyll feeding.</title>
        <authorList>
            <person name="Liu Y."/>
            <person name="Liu H."/>
            <person name="Wang H."/>
            <person name="Huang T."/>
            <person name="Liu B."/>
            <person name="Yang B."/>
            <person name="Yin L."/>
            <person name="Li B."/>
            <person name="Zhang Y."/>
            <person name="Zhang S."/>
            <person name="Jiang F."/>
            <person name="Zhang X."/>
            <person name="Ren Y."/>
            <person name="Wang B."/>
            <person name="Wang S."/>
            <person name="Lu Y."/>
            <person name="Wu K."/>
            <person name="Fan W."/>
            <person name="Wang G."/>
        </authorList>
    </citation>
    <scope>NUCLEOTIDE SEQUENCE</scope>
    <source>
        <strain evidence="11">12Hb</strain>
    </source>
</reference>
<dbReference type="SUPFAM" id="SSF51126">
    <property type="entry name" value="Pectin lyase-like"/>
    <property type="match status" value="2"/>
</dbReference>
<evidence type="ECO:0000256" key="5">
    <source>
        <dbReference type="ARBA" id="ARBA00022801"/>
    </source>
</evidence>
<comment type="similarity">
    <text evidence="1 10">Belongs to the glycosyl hydrolase 28 family.</text>
</comment>
<accession>A0A6A4IPH9</accession>
<dbReference type="Proteomes" id="UP000466442">
    <property type="component" value="Unassembled WGS sequence"/>
</dbReference>
<keyword evidence="4" id="KW-0677">Repeat</keyword>
<dbReference type="InterPro" id="IPR012334">
    <property type="entry name" value="Pectin_lyas_fold"/>
</dbReference>
<dbReference type="Pfam" id="PF00295">
    <property type="entry name" value="Glyco_hydro_28"/>
    <property type="match status" value="2"/>
</dbReference>
<dbReference type="SMART" id="SM00710">
    <property type="entry name" value="PbH1"/>
    <property type="match status" value="6"/>
</dbReference>
<dbReference type="EC" id="3.2.1.15" evidence="2"/>
<dbReference type="EMBL" id="WIXP02000004">
    <property type="protein sequence ID" value="KAF6211514.1"/>
    <property type="molecule type" value="Genomic_DNA"/>
</dbReference>
<keyword evidence="8" id="KW-0961">Cell wall biogenesis/degradation</keyword>
<dbReference type="GO" id="GO:0004650">
    <property type="term" value="F:polygalacturonase activity"/>
    <property type="evidence" value="ECO:0007669"/>
    <property type="project" value="UniProtKB-EC"/>
</dbReference>
<comment type="catalytic activity">
    <reaction evidence="9">
        <text>(1,4-alpha-D-galacturonosyl)n+m + H2O = (1,4-alpha-D-galacturonosyl)n + (1,4-alpha-D-galacturonosyl)m.</text>
        <dbReference type="EC" id="3.2.1.15"/>
    </reaction>
</comment>
<dbReference type="PANTHER" id="PTHR31884:SF1">
    <property type="entry name" value="POLYGALACTURONASE"/>
    <property type="match status" value="1"/>
</dbReference>
<evidence type="ECO:0000256" key="8">
    <source>
        <dbReference type="ARBA" id="ARBA00023316"/>
    </source>
</evidence>
<evidence type="ECO:0000256" key="10">
    <source>
        <dbReference type="RuleBase" id="RU361169"/>
    </source>
</evidence>
<dbReference type="InterPro" id="IPR006626">
    <property type="entry name" value="PbH1"/>
</dbReference>
<evidence type="ECO:0000256" key="4">
    <source>
        <dbReference type="ARBA" id="ARBA00022737"/>
    </source>
</evidence>
<keyword evidence="7 10" id="KW-0326">Glycosidase</keyword>
<dbReference type="GO" id="GO:0045490">
    <property type="term" value="P:pectin catabolic process"/>
    <property type="evidence" value="ECO:0007669"/>
    <property type="project" value="TreeGrafter"/>
</dbReference>
<organism evidence="11 12">
    <name type="scientific">Apolygus lucorum</name>
    <name type="common">Small green plant bug</name>
    <name type="synonym">Lygocoris lucorum</name>
    <dbReference type="NCBI Taxonomy" id="248454"/>
    <lineage>
        <taxon>Eukaryota</taxon>
        <taxon>Metazoa</taxon>
        <taxon>Ecdysozoa</taxon>
        <taxon>Arthropoda</taxon>
        <taxon>Hexapoda</taxon>
        <taxon>Insecta</taxon>
        <taxon>Pterygota</taxon>
        <taxon>Neoptera</taxon>
        <taxon>Paraneoptera</taxon>
        <taxon>Hemiptera</taxon>
        <taxon>Heteroptera</taxon>
        <taxon>Panheteroptera</taxon>
        <taxon>Cimicomorpha</taxon>
        <taxon>Miridae</taxon>
        <taxon>Mirini</taxon>
        <taxon>Apolygus</taxon>
    </lineage>
</organism>
<dbReference type="Gene3D" id="2.160.20.10">
    <property type="entry name" value="Single-stranded right-handed beta-helix, Pectin lyase-like"/>
    <property type="match status" value="1"/>
</dbReference>
<dbReference type="InterPro" id="IPR050434">
    <property type="entry name" value="Glycosyl_hydrlase_28"/>
</dbReference>
<protein>
    <recommendedName>
        <fullName evidence="2">endo-polygalacturonase</fullName>
        <ecNumber evidence="2">3.2.1.15</ecNumber>
    </recommendedName>
</protein>
<dbReference type="InterPro" id="IPR000743">
    <property type="entry name" value="Glyco_hydro_28"/>
</dbReference>
<keyword evidence="3" id="KW-0732">Signal</keyword>
<proteinExistence type="inferred from homology"/>
<keyword evidence="6" id="KW-1015">Disulfide bond</keyword>
<dbReference type="InterPro" id="IPR011050">
    <property type="entry name" value="Pectin_lyase_fold/virulence"/>
</dbReference>